<dbReference type="GO" id="GO:0004497">
    <property type="term" value="F:monooxygenase activity"/>
    <property type="evidence" value="ECO:0007669"/>
    <property type="project" value="InterPro"/>
</dbReference>
<reference evidence="1" key="1">
    <citation type="submission" date="2022-12" db="EMBL/GenBank/DDBJ databases">
        <title>Draft genome assemblies for two species of Escallonia (Escalloniales).</title>
        <authorList>
            <person name="Chanderbali A."/>
            <person name="Dervinis C."/>
            <person name="Anghel I."/>
            <person name="Soltis D."/>
            <person name="Soltis P."/>
            <person name="Zapata F."/>
        </authorList>
    </citation>
    <scope>NUCLEOTIDE SEQUENCE</scope>
    <source>
        <strain evidence="1">UCBG64.0493</strain>
        <tissue evidence="1">Leaf</tissue>
    </source>
</reference>
<evidence type="ECO:0000313" key="1">
    <source>
        <dbReference type="EMBL" id="KAK3012139.1"/>
    </source>
</evidence>
<dbReference type="Proteomes" id="UP001188597">
    <property type="component" value="Unassembled WGS sequence"/>
</dbReference>
<dbReference type="EMBL" id="JAVXUP010001398">
    <property type="protein sequence ID" value="KAK3012139.1"/>
    <property type="molecule type" value="Genomic_DNA"/>
</dbReference>
<dbReference type="SUPFAM" id="SSF48264">
    <property type="entry name" value="Cytochrome P450"/>
    <property type="match status" value="1"/>
</dbReference>
<evidence type="ECO:0000313" key="2">
    <source>
        <dbReference type="Proteomes" id="UP001188597"/>
    </source>
</evidence>
<name>A0AA88VRI6_9ASTE</name>
<keyword evidence="2" id="KW-1185">Reference proteome</keyword>
<dbReference type="InterPro" id="IPR036396">
    <property type="entry name" value="Cyt_P450_sf"/>
</dbReference>
<dbReference type="GO" id="GO:0020037">
    <property type="term" value="F:heme binding"/>
    <property type="evidence" value="ECO:0007669"/>
    <property type="project" value="InterPro"/>
</dbReference>
<proteinExistence type="predicted"/>
<accession>A0AA88VRI6</accession>
<sequence>MLEDNVELRLFPDDGKHLHGGAWSNDDNRTEGGDGDVELVLQVLDELQRVDEGQLRDVVVEEDRLLDGVNSGNRASTVVVRLGDRLNIYGCTMDDKVWEHPKEWRPERFLDEN</sequence>
<organism evidence="1 2">
    <name type="scientific">Escallonia herrerae</name>
    <dbReference type="NCBI Taxonomy" id="1293975"/>
    <lineage>
        <taxon>Eukaryota</taxon>
        <taxon>Viridiplantae</taxon>
        <taxon>Streptophyta</taxon>
        <taxon>Embryophyta</taxon>
        <taxon>Tracheophyta</taxon>
        <taxon>Spermatophyta</taxon>
        <taxon>Magnoliopsida</taxon>
        <taxon>eudicotyledons</taxon>
        <taxon>Gunneridae</taxon>
        <taxon>Pentapetalae</taxon>
        <taxon>asterids</taxon>
        <taxon>campanulids</taxon>
        <taxon>Escalloniales</taxon>
        <taxon>Escalloniaceae</taxon>
        <taxon>Escallonia</taxon>
    </lineage>
</organism>
<gene>
    <name evidence="1" type="ORF">RJ639_011763</name>
</gene>
<dbReference type="GO" id="GO:0016705">
    <property type="term" value="F:oxidoreductase activity, acting on paired donors, with incorporation or reduction of molecular oxygen"/>
    <property type="evidence" value="ECO:0007669"/>
    <property type="project" value="InterPro"/>
</dbReference>
<dbReference type="GO" id="GO:0005506">
    <property type="term" value="F:iron ion binding"/>
    <property type="evidence" value="ECO:0007669"/>
    <property type="project" value="InterPro"/>
</dbReference>
<dbReference type="InterPro" id="IPR001128">
    <property type="entry name" value="Cyt_P450"/>
</dbReference>
<dbReference type="Gene3D" id="1.10.630.10">
    <property type="entry name" value="Cytochrome P450"/>
    <property type="match status" value="1"/>
</dbReference>
<dbReference type="AlphaFoldDB" id="A0AA88VRI6"/>
<dbReference type="Pfam" id="PF00067">
    <property type="entry name" value="p450"/>
    <property type="match status" value="1"/>
</dbReference>
<protein>
    <submittedName>
        <fullName evidence="1">Uncharacterized protein</fullName>
    </submittedName>
</protein>
<comment type="caution">
    <text evidence="1">The sequence shown here is derived from an EMBL/GenBank/DDBJ whole genome shotgun (WGS) entry which is preliminary data.</text>
</comment>